<keyword evidence="3" id="KW-0645">Protease</keyword>
<keyword evidence="4" id="KW-1185">Reference proteome</keyword>
<keyword evidence="2 3" id="KW-0378">Hydrolase</keyword>
<accession>A0A9X1X807</accession>
<keyword evidence="3" id="KW-0121">Carboxypeptidase</keyword>
<dbReference type="EC" id="3.4.16.4" evidence="3"/>
<dbReference type="EMBL" id="JALJEJ010000004">
    <property type="protein sequence ID" value="MCJ8210289.1"/>
    <property type="molecule type" value="Genomic_DNA"/>
</dbReference>
<dbReference type="Gene3D" id="3.40.710.10">
    <property type="entry name" value="DD-peptidase/beta-lactamase superfamily"/>
    <property type="match status" value="2"/>
</dbReference>
<dbReference type="SUPFAM" id="SSF56601">
    <property type="entry name" value="beta-lactamase/transpeptidase-like"/>
    <property type="match status" value="1"/>
</dbReference>
<evidence type="ECO:0000256" key="2">
    <source>
        <dbReference type="ARBA" id="ARBA00022801"/>
    </source>
</evidence>
<dbReference type="PRINTS" id="PR00922">
    <property type="entry name" value="DADACBPTASE3"/>
</dbReference>
<dbReference type="InterPro" id="IPR012338">
    <property type="entry name" value="Beta-lactam/transpept-like"/>
</dbReference>
<evidence type="ECO:0000256" key="1">
    <source>
        <dbReference type="ARBA" id="ARBA00006096"/>
    </source>
</evidence>
<organism evidence="3 4">
    <name type="scientific">Mucilaginibacter straminoryzae</name>
    <dbReference type="NCBI Taxonomy" id="2932774"/>
    <lineage>
        <taxon>Bacteria</taxon>
        <taxon>Pseudomonadati</taxon>
        <taxon>Bacteroidota</taxon>
        <taxon>Sphingobacteriia</taxon>
        <taxon>Sphingobacteriales</taxon>
        <taxon>Sphingobacteriaceae</taxon>
        <taxon>Mucilaginibacter</taxon>
    </lineage>
</organism>
<evidence type="ECO:0000313" key="4">
    <source>
        <dbReference type="Proteomes" id="UP001139450"/>
    </source>
</evidence>
<name>A0A9X1X807_9SPHI</name>
<dbReference type="GO" id="GO:0009002">
    <property type="term" value="F:serine-type D-Ala-D-Ala carboxypeptidase activity"/>
    <property type="evidence" value="ECO:0007669"/>
    <property type="project" value="UniProtKB-EC"/>
</dbReference>
<sequence length="501" mass="54820">MRHLLSEVLDTPLFKIAPVTKRTSISLSRGVSTGIATLLKRTLGCVLFVILLSGTAFAQSLTQNLQSAFTRLQQDAQSTYASVSLTVLDAKTGEVVFTANPNMGLATASTMKTITTITAMNILGPDYRFKTTLGGDGSLGADGTYNGNIIINAGNDPTLASFRWEETKESFVLNEFVNAIKKAGIKKITGKIIAMGINHEPDGWIWADMGNYYGAFPNNLCWRENAYDILLRPTQPGKPVTFAGTVPAMPYLKFYNELTTGAAGSGDNANAHLPVNSNNVFLQGTYAIDEQKHKISAALPDPPYEAARRLKDTLEKAGITVSGGAMSETINVTQNNNANIHMGQTFVTHQSPPLKKVIYWLNQKSINLYAEQLMLAMGDSLKTDDYTSVVKNFWKGRGIDVNSLNMKDGSGLSPGNRVTTMTMAKILQSARKETWFPDFFASLPVYNNMHMKSGYINNVLAYAGYQTHQGRELCFSIIINNFNGSTSAIRPKLFKVLDELK</sequence>
<proteinExistence type="inferred from homology"/>
<dbReference type="GO" id="GO:0006508">
    <property type="term" value="P:proteolysis"/>
    <property type="evidence" value="ECO:0007669"/>
    <property type="project" value="InterPro"/>
</dbReference>
<evidence type="ECO:0000313" key="3">
    <source>
        <dbReference type="EMBL" id="MCJ8210289.1"/>
    </source>
</evidence>
<dbReference type="Proteomes" id="UP001139450">
    <property type="component" value="Unassembled WGS sequence"/>
</dbReference>
<dbReference type="InterPro" id="IPR000667">
    <property type="entry name" value="Peptidase_S13"/>
</dbReference>
<dbReference type="GO" id="GO:0000270">
    <property type="term" value="P:peptidoglycan metabolic process"/>
    <property type="evidence" value="ECO:0007669"/>
    <property type="project" value="TreeGrafter"/>
</dbReference>
<protein>
    <submittedName>
        <fullName evidence="3">D-alanyl-D-alanine carboxypeptidase/D-alanyl-D-alanine-endopeptidase</fullName>
        <ecNumber evidence="3">3.4.16.4</ecNumber>
    </submittedName>
</protein>
<dbReference type="Gene3D" id="3.50.80.20">
    <property type="entry name" value="D-Ala-D-Ala carboxypeptidase C, peptidase S13"/>
    <property type="match status" value="1"/>
</dbReference>
<reference evidence="3" key="1">
    <citation type="submission" date="2022-04" db="EMBL/GenBank/DDBJ databases">
        <title>Mucilaginibacter sp. RS28 isolated from freshwater.</title>
        <authorList>
            <person name="Ko S.-R."/>
        </authorList>
    </citation>
    <scope>NUCLEOTIDE SEQUENCE</scope>
    <source>
        <strain evidence="3">RS28</strain>
    </source>
</reference>
<dbReference type="NCBIfam" id="TIGR00666">
    <property type="entry name" value="PBP4"/>
    <property type="match status" value="1"/>
</dbReference>
<comment type="similarity">
    <text evidence="1">Belongs to the peptidase S13 family.</text>
</comment>
<dbReference type="PANTHER" id="PTHR30023:SF0">
    <property type="entry name" value="PENICILLIN-SENSITIVE CARBOXYPEPTIDASE A"/>
    <property type="match status" value="1"/>
</dbReference>
<gene>
    <name evidence="3" type="primary">dacB</name>
    <name evidence="3" type="ORF">MUY27_11270</name>
</gene>
<dbReference type="AlphaFoldDB" id="A0A9X1X807"/>
<dbReference type="Pfam" id="PF02113">
    <property type="entry name" value="Peptidase_S13"/>
    <property type="match status" value="1"/>
</dbReference>
<dbReference type="PANTHER" id="PTHR30023">
    <property type="entry name" value="D-ALANYL-D-ALANINE CARBOXYPEPTIDASE"/>
    <property type="match status" value="1"/>
</dbReference>
<comment type="caution">
    <text evidence="3">The sequence shown here is derived from an EMBL/GenBank/DDBJ whole genome shotgun (WGS) entry which is preliminary data.</text>
</comment>
<dbReference type="RefSeq" id="WP_245130125.1">
    <property type="nucleotide sequence ID" value="NZ_JALJEJ010000004.1"/>
</dbReference>